<dbReference type="EMBL" id="MU251363">
    <property type="protein sequence ID" value="KAG9238996.1"/>
    <property type="molecule type" value="Genomic_DNA"/>
</dbReference>
<evidence type="ECO:0000256" key="1">
    <source>
        <dbReference type="SAM" id="Phobius"/>
    </source>
</evidence>
<organism evidence="2 3">
    <name type="scientific">Amylocarpus encephaloides</name>
    <dbReference type="NCBI Taxonomy" id="45428"/>
    <lineage>
        <taxon>Eukaryota</taxon>
        <taxon>Fungi</taxon>
        <taxon>Dikarya</taxon>
        <taxon>Ascomycota</taxon>
        <taxon>Pezizomycotina</taxon>
        <taxon>Leotiomycetes</taxon>
        <taxon>Helotiales</taxon>
        <taxon>Helotiales incertae sedis</taxon>
        <taxon>Amylocarpus</taxon>
    </lineage>
</organism>
<name>A0A9P8CBA5_9HELO</name>
<gene>
    <name evidence="2" type="ORF">BJ875DRAFT_276074</name>
</gene>
<keyword evidence="1" id="KW-0472">Membrane</keyword>
<keyword evidence="3" id="KW-1185">Reference proteome</keyword>
<dbReference type="Proteomes" id="UP000824998">
    <property type="component" value="Unassembled WGS sequence"/>
</dbReference>
<protein>
    <submittedName>
        <fullName evidence="2">Uncharacterized protein</fullName>
    </submittedName>
</protein>
<comment type="caution">
    <text evidence="2">The sequence shown here is derived from an EMBL/GenBank/DDBJ whole genome shotgun (WGS) entry which is preliminary data.</text>
</comment>
<evidence type="ECO:0000313" key="3">
    <source>
        <dbReference type="Proteomes" id="UP000824998"/>
    </source>
</evidence>
<reference evidence="2" key="1">
    <citation type="journal article" date="2021" name="IMA Fungus">
        <title>Genomic characterization of three marine fungi, including Emericellopsis atlantica sp. nov. with signatures of a generalist lifestyle and marine biomass degradation.</title>
        <authorList>
            <person name="Hagestad O.C."/>
            <person name="Hou L."/>
            <person name="Andersen J.H."/>
            <person name="Hansen E.H."/>
            <person name="Altermark B."/>
            <person name="Li C."/>
            <person name="Kuhnert E."/>
            <person name="Cox R.J."/>
            <person name="Crous P.W."/>
            <person name="Spatafora J.W."/>
            <person name="Lail K."/>
            <person name="Amirebrahimi M."/>
            <person name="Lipzen A."/>
            <person name="Pangilinan J."/>
            <person name="Andreopoulos W."/>
            <person name="Hayes R.D."/>
            <person name="Ng V."/>
            <person name="Grigoriev I.V."/>
            <person name="Jackson S.A."/>
            <person name="Sutton T.D.S."/>
            <person name="Dobson A.D.W."/>
            <person name="Rama T."/>
        </authorList>
    </citation>
    <scope>NUCLEOTIDE SEQUENCE</scope>
    <source>
        <strain evidence="2">TRa018bII</strain>
    </source>
</reference>
<proteinExistence type="predicted"/>
<feature type="transmembrane region" description="Helical" evidence="1">
    <location>
        <begin position="45"/>
        <end position="64"/>
    </location>
</feature>
<keyword evidence="1" id="KW-1133">Transmembrane helix</keyword>
<accession>A0A9P8CBA5</accession>
<evidence type="ECO:0000313" key="2">
    <source>
        <dbReference type="EMBL" id="KAG9238996.1"/>
    </source>
</evidence>
<dbReference type="AlphaFoldDB" id="A0A9P8CBA5"/>
<keyword evidence="1" id="KW-0812">Transmembrane</keyword>
<sequence length="76" mass="7957">MMYKCVSSFSMVTGSVALGFGPLSGCGRLVHVAISCSCFDWRSMLSFSMYSLYLGVGPALGMAASGPSGSMRCRTP</sequence>